<gene>
    <name evidence="4" type="ORF">GCM10007422_11970</name>
    <name evidence="5" type="ORF">GGQ60_001431</name>
</gene>
<keyword evidence="1" id="KW-0597">Phosphoprotein</keyword>
<sequence>MKCVILDDEPFAHDVLKHYIAQTPGMTLVAQFRNAVEAFEYLGNHQVDLLFLDIEMPLINGVSFLKALKHRPNTIFTTAFKDYAFEGFELGVADYLLKPFSYERFMKAIDRLSPKIEAGNTFEDQLVIRTKDGYLTIRQQDIKLIEGSKDYIKIITTTGTHLLYHTLKGILGKLNQKYFIQSHRSYLVNKLVVARIVQDSLVLNDQQFIPIGQAYKKQLLEKLGI</sequence>
<dbReference type="InterPro" id="IPR001789">
    <property type="entry name" value="Sig_transdc_resp-reg_receiver"/>
</dbReference>
<protein>
    <submittedName>
        <fullName evidence="5">DNA-binding LytR/AlgR family response regulator</fullName>
    </submittedName>
    <submittedName>
        <fullName evidence="4">DNA-binding response regulator</fullName>
    </submittedName>
</protein>
<evidence type="ECO:0000313" key="7">
    <source>
        <dbReference type="Proteomes" id="UP000642938"/>
    </source>
</evidence>
<feature type="modified residue" description="4-aspartylphosphate" evidence="1">
    <location>
        <position position="53"/>
    </location>
</feature>
<dbReference type="InterPro" id="IPR046947">
    <property type="entry name" value="LytR-like"/>
</dbReference>
<reference evidence="7" key="2">
    <citation type="journal article" date="2019" name="Int. J. Syst. Evol. Microbiol.">
        <title>The Global Catalogue of Microorganisms (GCM) 10K type strain sequencing project: providing services to taxonomists for standard genome sequencing and annotation.</title>
        <authorList>
            <consortium name="The Broad Institute Genomics Platform"/>
            <consortium name="The Broad Institute Genome Sequencing Center for Infectious Disease"/>
            <person name="Wu L."/>
            <person name="Ma J."/>
        </authorList>
    </citation>
    <scope>NUCLEOTIDE SEQUENCE [LARGE SCALE GENOMIC DNA]</scope>
    <source>
        <strain evidence="7">CGMCC 1.15287</strain>
    </source>
</reference>
<keyword evidence="7" id="KW-1185">Reference proteome</keyword>
<dbReference type="SMART" id="SM00448">
    <property type="entry name" value="REC"/>
    <property type="match status" value="1"/>
</dbReference>
<reference evidence="5 6" key="3">
    <citation type="submission" date="2020-08" db="EMBL/GenBank/DDBJ databases">
        <title>Genomic Encyclopedia of Type Strains, Phase IV (KMG-IV): sequencing the most valuable type-strain genomes for metagenomic binning, comparative biology and taxonomic classification.</title>
        <authorList>
            <person name="Goeker M."/>
        </authorList>
    </citation>
    <scope>NUCLEOTIDE SEQUENCE [LARGE SCALE GENOMIC DNA]</scope>
    <source>
        <strain evidence="5 6">DSM 100774</strain>
    </source>
</reference>
<dbReference type="SUPFAM" id="SSF52172">
    <property type="entry name" value="CheY-like"/>
    <property type="match status" value="1"/>
</dbReference>
<dbReference type="RefSeq" id="WP_183761472.1">
    <property type="nucleotide sequence ID" value="NZ_BMHZ01000001.1"/>
</dbReference>
<dbReference type="Gene3D" id="3.40.50.2300">
    <property type="match status" value="1"/>
</dbReference>
<dbReference type="Pfam" id="PF04397">
    <property type="entry name" value="LytTR"/>
    <property type="match status" value="1"/>
</dbReference>
<dbReference type="SMART" id="SM00850">
    <property type="entry name" value="LytTR"/>
    <property type="match status" value="1"/>
</dbReference>
<feature type="domain" description="Response regulatory" evidence="2">
    <location>
        <begin position="2"/>
        <end position="113"/>
    </location>
</feature>
<dbReference type="InterPro" id="IPR011006">
    <property type="entry name" value="CheY-like_superfamily"/>
</dbReference>
<dbReference type="GO" id="GO:0000156">
    <property type="term" value="F:phosphorelay response regulator activity"/>
    <property type="evidence" value="ECO:0007669"/>
    <property type="project" value="InterPro"/>
</dbReference>
<evidence type="ECO:0000313" key="5">
    <source>
        <dbReference type="EMBL" id="MBB4107450.1"/>
    </source>
</evidence>
<dbReference type="InterPro" id="IPR007492">
    <property type="entry name" value="LytTR_DNA-bd_dom"/>
</dbReference>
<dbReference type="EMBL" id="JACIEF010000002">
    <property type="protein sequence ID" value="MBB4107450.1"/>
    <property type="molecule type" value="Genomic_DNA"/>
</dbReference>
<keyword evidence="4" id="KW-0808">Transferase</keyword>
<keyword evidence="5" id="KW-0238">DNA-binding</keyword>
<dbReference type="GO" id="GO:0003677">
    <property type="term" value="F:DNA binding"/>
    <property type="evidence" value="ECO:0007669"/>
    <property type="project" value="UniProtKB-KW"/>
</dbReference>
<evidence type="ECO:0000259" key="3">
    <source>
        <dbReference type="PROSITE" id="PS50930"/>
    </source>
</evidence>
<dbReference type="Gene3D" id="2.40.50.1020">
    <property type="entry name" value="LytTr DNA-binding domain"/>
    <property type="match status" value="1"/>
</dbReference>
<dbReference type="AlphaFoldDB" id="A0A7W6KB52"/>
<organism evidence="5 6">
    <name type="scientific">Pedobacter zeae</name>
    <dbReference type="NCBI Taxonomy" id="1737356"/>
    <lineage>
        <taxon>Bacteria</taxon>
        <taxon>Pseudomonadati</taxon>
        <taxon>Bacteroidota</taxon>
        <taxon>Sphingobacteriia</taxon>
        <taxon>Sphingobacteriales</taxon>
        <taxon>Sphingobacteriaceae</taxon>
        <taxon>Pedobacter</taxon>
    </lineage>
</organism>
<evidence type="ECO:0000313" key="6">
    <source>
        <dbReference type="Proteomes" id="UP000532273"/>
    </source>
</evidence>
<name>A0A7W6KB52_9SPHI</name>
<dbReference type="EMBL" id="BMHZ01000001">
    <property type="protein sequence ID" value="GGG99249.1"/>
    <property type="molecule type" value="Genomic_DNA"/>
</dbReference>
<dbReference type="GO" id="GO:0016740">
    <property type="term" value="F:transferase activity"/>
    <property type="evidence" value="ECO:0007669"/>
    <property type="project" value="UniProtKB-KW"/>
</dbReference>
<comment type="caution">
    <text evidence="5">The sequence shown here is derived from an EMBL/GenBank/DDBJ whole genome shotgun (WGS) entry which is preliminary data.</text>
</comment>
<reference evidence="4" key="4">
    <citation type="submission" date="2024-05" db="EMBL/GenBank/DDBJ databases">
        <authorList>
            <person name="Sun Q."/>
            <person name="Zhou Y."/>
        </authorList>
    </citation>
    <scope>NUCLEOTIDE SEQUENCE</scope>
    <source>
        <strain evidence="4">CGMCC 1.15287</strain>
    </source>
</reference>
<accession>A0A7W6KB52</accession>
<evidence type="ECO:0000259" key="2">
    <source>
        <dbReference type="PROSITE" id="PS50110"/>
    </source>
</evidence>
<reference evidence="4" key="1">
    <citation type="journal article" date="2014" name="Int. J. Syst. Evol. Microbiol.">
        <title>Complete genome of a new Firmicutes species belonging to the dominant human colonic microbiota ('Ruminococcus bicirculans') reveals two chromosomes and a selective capacity to utilize plant glucans.</title>
        <authorList>
            <consortium name="NISC Comparative Sequencing Program"/>
            <person name="Wegmann U."/>
            <person name="Louis P."/>
            <person name="Goesmann A."/>
            <person name="Henrissat B."/>
            <person name="Duncan S.H."/>
            <person name="Flint H.J."/>
        </authorList>
    </citation>
    <scope>NUCLEOTIDE SEQUENCE</scope>
    <source>
        <strain evidence="4">CGMCC 1.15287</strain>
    </source>
</reference>
<feature type="domain" description="HTH LytTR-type" evidence="3">
    <location>
        <begin position="126"/>
        <end position="225"/>
    </location>
</feature>
<dbReference type="PANTHER" id="PTHR37299">
    <property type="entry name" value="TRANSCRIPTIONAL REGULATOR-RELATED"/>
    <property type="match status" value="1"/>
</dbReference>
<dbReference type="Proteomes" id="UP000532273">
    <property type="component" value="Unassembled WGS sequence"/>
</dbReference>
<evidence type="ECO:0000313" key="4">
    <source>
        <dbReference type="EMBL" id="GGG99249.1"/>
    </source>
</evidence>
<dbReference type="Proteomes" id="UP000642938">
    <property type="component" value="Unassembled WGS sequence"/>
</dbReference>
<evidence type="ECO:0000256" key="1">
    <source>
        <dbReference type="PROSITE-ProRule" id="PRU00169"/>
    </source>
</evidence>
<dbReference type="PROSITE" id="PS50110">
    <property type="entry name" value="RESPONSE_REGULATORY"/>
    <property type="match status" value="1"/>
</dbReference>
<dbReference type="Pfam" id="PF00072">
    <property type="entry name" value="Response_reg"/>
    <property type="match status" value="1"/>
</dbReference>
<dbReference type="PROSITE" id="PS50930">
    <property type="entry name" value="HTH_LYTTR"/>
    <property type="match status" value="1"/>
</dbReference>
<proteinExistence type="predicted"/>
<dbReference type="PANTHER" id="PTHR37299:SF1">
    <property type="entry name" value="STAGE 0 SPORULATION PROTEIN A HOMOLOG"/>
    <property type="match status" value="1"/>
</dbReference>